<accession>W2G9V4</accession>
<proteinExistence type="predicted"/>
<dbReference type="Proteomes" id="UP000053236">
    <property type="component" value="Unassembled WGS sequence"/>
</dbReference>
<name>W2G9V4_PHYNI</name>
<dbReference type="AlphaFoldDB" id="W2G9V4"/>
<organism evidence="2">
    <name type="scientific">Phytophthora nicotianae</name>
    <name type="common">Potato buckeye rot agent</name>
    <name type="synonym">Phytophthora parasitica</name>
    <dbReference type="NCBI Taxonomy" id="4792"/>
    <lineage>
        <taxon>Eukaryota</taxon>
        <taxon>Sar</taxon>
        <taxon>Stramenopiles</taxon>
        <taxon>Oomycota</taxon>
        <taxon>Peronosporomycetes</taxon>
        <taxon>Peronosporales</taxon>
        <taxon>Peronosporaceae</taxon>
        <taxon>Phytophthora</taxon>
    </lineage>
</organism>
<sequence>MFSSGLHEPGKVYAMYTEENVNVRKRIVLTSPTPKDGVSPMVRATNAHTTDPVDDDRHAFHPPMYNVVMYIVTLVKIPGLSK</sequence>
<feature type="region of interest" description="Disordered" evidence="1">
    <location>
        <begin position="31"/>
        <end position="56"/>
    </location>
</feature>
<gene>
    <name evidence="2" type="ORF">L915_15141</name>
</gene>
<dbReference type="VEuPathDB" id="FungiDB:PPTG_04632"/>
<protein>
    <submittedName>
        <fullName evidence="2">Uncharacterized protein</fullName>
    </submittedName>
</protein>
<evidence type="ECO:0000256" key="1">
    <source>
        <dbReference type="SAM" id="MobiDB-lite"/>
    </source>
</evidence>
<dbReference type="EMBL" id="KI688120">
    <property type="protein sequence ID" value="ETK78971.1"/>
    <property type="molecule type" value="Genomic_DNA"/>
</dbReference>
<evidence type="ECO:0000313" key="2">
    <source>
        <dbReference type="EMBL" id="ETK78971.1"/>
    </source>
</evidence>
<reference evidence="2" key="1">
    <citation type="submission" date="2013-11" db="EMBL/GenBank/DDBJ databases">
        <title>The Genome Sequence of Phytophthora parasitica CJ02B3.</title>
        <authorList>
            <consortium name="The Broad Institute Genomics Platform"/>
            <person name="Russ C."/>
            <person name="Tyler B."/>
            <person name="Panabieres F."/>
            <person name="Shan W."/>
            <person name="Tripathy S."/>
            <person name="Grunwald N."/>
            <person name="Machado M."/>
            <person name="Johnson C.S."/>
            <person name="Arredondo F."/>
            <person name="Hong C."/>
            <person name="Coffey M."/>
            <person name="Young S.K."/>
            <person name="Zeng Q."/>
            <person name="Gargeya S."/>
            <person name="Fitzgerald M."/>
            <person name="Abouelleil A."/>
            <person name="Alvarado L."/>
            <person name="Chapman S.B."/>
            <person name="Gainer-Dewar J."/>
            <person name="Goldberg J."/>
            <person name="Griggs A."/>
            <person name="Gujja S."/>
            <person name="Hansen M."/>
            <person name="Howarth C."/>
            <person name="Imamovic A."/>
            <person name="Ireland A."/>
            <person name="Larimer J."/>
            <person name="McCowan C."/>
            <person name="Murphy C."/>
            <person name="Pearson M."/>
            <person name="Poon T.W."/>
            <person name="Priest M."/>
            <person name="Roberts A."/>
            <person name="Saif S."/>
            <person name="Shea T."/>
            <person name="Sykes S."/>
            <person name="Wortman J."/>
            <person name="Nusbaum C."/>
            <person name="Birren B."/>
        </authorList>
    </citation>
    <scope>NUCLEOTIDE SEQUENCE [LARGE SCALE GENOMIC DNA]</scope>
    <source>
        <strain evidence="2">CJ02B3</strain>
    </source>
</reference>